<dbReference type="AlphaFoldDB" id="X1U861"/>
<protein>
    <submittedName>
        <fullName evidence="1">Uncharacterized protein</fullName>
    </submittedName>
</protein>
<name>X1U861_9ZZZZ</name>
<sequence length="133" mass="15269">FVPQEHMKDFWAILFLYDGARRYDYHVSYSHVTGRLYLCRGEEDYPILATPGVQGEGYHNHCIMKMVANSVTHKYERVLFNNHVYDASAYPVGSVVDTETKPVMVVYISAFNTGVHLFDVPVDYAIVTQNEPM</sequence>
<evidence type="ECO:0000313" key="1">
    <source>
        <dbReference type="EMBL" id="GAI96025.1"/>
    </source>
</evidence>
<feature type="non-terminal residue" evidence="1">
    <location>
        <position position="1"/>
    </location>
</feature>
<reference evidence="1" key="1">
    <citation type="journal article" date="2014" name="Front. Microbiol.">
        <title>High frequency of phylogenetically diverse reductive dehalogenase-homologous genes in deep subseafloor sedimentary metagenomes.</title>
        <authorList>
            <person name="Kawai M."/>
            <person name="Futagami T."/>
            <person name="Toyoda A."/>
            <person name="Takaki Y."/>
            <person name="Nishi S."/>
            <person name="Hori S."/>
            <person name="Arai W."/>
            <person name="Tsubouchi T."/>
            <person name="Morono Y."/>
            <person name="Uchiyama I."/>
            <person name="Ito T."/>
            <person name="Fujiyama A."/>
            <person name="Inagaki F."/>
            <person name="Takami H."/>
        </authorList>
    </citation>
    <scope>NUCLEOTIDE SEQUENCE</scope>
    <source>
        <strain evidence="1">Expedition CK06-06</strain>
    </source>
</reference>
<dbReference type="EMBL" id="BARW01016861">
    <property type="protein sequence ID" value="GAI96025.1"/>
    <property type="molecule type" value="Genomic_DNA"/>
</dbReference>
<proteinExistence type="predicted"/>
<comment type="caution">
    <text evidence="1">The sequence shown here is derived from an EMBL/GenBank/DDBJ whole genome shotgun (WGS) entry which is preliminary data.</text>
</comment>
<organism evidence="1">
    <name type="scientific">marine sediment metagenome</name>
    <dbReference type="NCBI Taxonomy" id="412755"/>
    <lineage>
        <taxon>unclassified sequences</taxon>
        <taxon>metagenomes</taxon>
        <taxon>ecological metagenomes</taxon>
    </lineage>
</organism>
<gene>
    <name evidence="1" type="ORF">S12H4_29262</name>
</gene>
<accession>X1U861</accession>